<evidence type="ECO:0000313" key="3">
    <source>
        <dbReference type="Proteomes" id="UP001529510"/>
    </source>
</evidence>
<feature type="non-terminal residue" evidence="2">
    <location>
        <position position="157"/>
    </location>
</feature>
<evidence type="ECO:0000313" key="2">
    <source>
        <dbReference type="EMBL" id="KAL0194630.1"/>
    </source>
</evidence>
<reference evidence="2 3" key="1">
    <citation type="submission" date="2024-05" db="EMBL/GenBank/DDBJ databases">
        <title>Genome sequencing and assembly of Indian major carp, Cirrhinus mrigala (Hamilton, 1822).</title>
        <authorList>
            <person name="Mohindra V."/>
            <person name="Chowdhury L.M."/>
            <person name="Lal K."/>
            <person name="Jena J.K."/>
        </authorList>
    </citation>
    <scope>NUCLEOTIDE SEQUENCE [LARGE SCALE GENOMIC DNA]</scope>
    <source>
        <strain evidence="2">CM1030</strain>
        <tissue evidence="2">Blood</tissue>
    </source>
</reference>
<dbReference type="Proteomes" id="UP001529510">
    <property type="component" value="Unassembled WGS sequence"/>
</dbReference>
<name>A0ABD0RAK9_CIRMR</name>
<protein>
    <submittedName>
        <fullName evidence="2">Uncharacterized protein</fullName>
    </submittedName>
</protein>
<proteinExistence type="predicted"/>
<accession>A0ABD0RAK9</accession>
<feature type="compositionally biased region" description="Pro residues" evidence="1">
    <location>
        <begin position="130"/>
        <end position="142"/>
    </location>
</feature>
<sequence>PCTVVTLYNPHPGSVPRPGLVTATRAAYELSSSLPILSASSVPALPRSQSMTRMPALPWRAPAPPVPPWRASAPPALPWWAPAPPALPPAPPWRALVLLAPPPAPPWRAPALPALPPAPPWRVPALPVLPQSPGPPHGPGPPTLALSRSRSTALLDC</sequence>
<dbReference type="EMBL" id="JAMKFB020000004">
    <property type="protein sequence ID" value="KAL0194630.1"/>
    <property type="molecule type" value="Genomic_DNA"/>
</dbReference>
<feature type="compositionally biased region" description="Low complexity" evidence="1">
    <location>
        <begin position="143"/>
        <end position="157"/>
    </location>
</feature>
<gene>
    <name evidence="2" type="ORF">M9458_008202</name>
</gene>
<feature type="non-terminal residue" evidence="2">
    <location>
        <position position="1"/>
    </location>
</feature>
<evidence type="ECO:0000256" key="1">
    <source>
        <dbReference type="SAM" id="MobiDB-lite"/>
    </source>
</evidence>
<feature type="region of interest" description="Disordered" evidence="1">
    <location>
        <begin position="126"/>
        <end position="157"/>
    </location>
</feature>
<keyword evidence="3" id="KW-1185">Reference proteome</keyword>
<dbReference type="AlphaFoldDB" id="A0ABD0RAK9"/>
<comment type="caution">
    <text evidence="2">The sequence shown here is derived from an EMBL/GenBank/DDBJ whole genome shotgun (WGS) entry which is preliminary data.</text>
</comment>
<organism evidence="2 3">
    <name type="scientific">Cirrhinus mrigala</name>
    <name type="common">Mrigala</name>
    <dbReference type="NCBI Taxonomy" id="683832"/>
    <lineage>
        <taxon>Eukaryota</taxon>
        <taxon>Metazoa</taxon>
        <taxon>Chordata</taxon>
        <taxon>Craniata</taxon>
        <taxon>Vertebrata</taxon>
        <taxon>Euteleostomi</taxon>
        <taxon>Actinopterygii</taxon>
        <taxon>Neopterygii</taxon>
        <taxon>Teleostei</taxon>
        <taxon>Ostariophysi</taxon>
        <taxon>Cypriniformes</taxon>
        <taxon>Cyprinidae</taxon>
        <taxon>Labeoninae</taxon>
        <taxon>Labeonini</taxon>
        <taxon>Cirrhinus</taxon>
    </lineage>
</organism>